<reference evidence="4" key="1">
    <citation type="submission" date="2022-11" db="UniProtKB">
        <authorList>
            <consortium name="WormBaseParasite"/>
        </authorList>
    </citation>
    <scope>IDENTIFICATION</scope>
</reference>
<dbReference type="PANTHER" id="PTHR37984:SF5">
    <property type="entry name" value="PROTEIN NYNRIN-LIKE"/>
    <property type="match status" value="1"/>
</dbReference>
<name>A0A915HIQ5_ROMCU</name>
<dbReference type="InterPro" id="IPR050951">
    <property type="entry name" value="Retrovirus_Pol_polyprotein"/>
</dbReference>
<proteinExistence type="predicted"/>
<dbReference type="Proteomes" id="UP000887565">
    <property type="component" value="Unplaced"/>
</dbReference>
<organism evidence="3 4">
    <name type="scientific">Romanomermis culicivorax</name>
    <name type="common">Nematode worm</name>
    <dbReference type="NCBI Taxonomy" id="13658"/>
    <lineage>
        <taxon>Eukaryota</taxon>
        <taxon>Metazoa</taxon>
        <taxon>Ecdysozoa</taxon>
        <taxon>Nematoda</taxon>
        <taxon>Enoplea</taxon>
        <taxon>Dorylaimia</taxon>
        <taxon>Mermithida</taxon>
        <taxon>Mermithoidea</taxon>
        <taxon>Mermithidae</taxon>
        <taxon>Romanomermis</taxon>
    </lineage>
</organism>
<dbReference type="InterPro" id="IPR041588">
    <property type="entry name" value="Integrase_H2C2"/>
</dbReference>
<keyword evidence="3" id="KW-1185">Reference proteome</keyword>
<evidence type="ECO:0000313" key="3">
    <source>
        <dbReference type="Proteomes" id="UP000887565"/>
    </source>
</evidence>
<accession>A0A915HIQ5</accession>
<dbReference type="GO" id="GO:0003964">
    <property type="term" value="F:RNA-directed DNA polymerase activity"/>
    <property type="evidence" value="ECO:0007669"/>
    <property type="project" value="UniProtKB-EC"/>
</dbReference>
<evidence type="ECO:0000259" key="2">
    <source>
        <dbReference type="Pfam" id="PF17921"/>
    </source>
</evidence>
<dbReference type="WBParaSite" id="nRc.2.0.1.t01314-RA">
    <property type="protein sequence ID" value="nRc.2.0.1.t01314-RA"/>
    <property type="gene ID" value="nRc.2.0.1.g01314"/>
</dbReference>
<dbReference type="EC" id="2.7.7.49" evidence="1"/>
<feature type="domain" description="Integrase zinc-binding" evidence="2">
    <location>
        <begin position="46"/>
        <end position="97"/>
    </location>
</feature>
<evidence type="ECO:0000313" key="4">
    <source>
        <dbReference type="WBParaSite" id="nRc.2.0.1.t01314-RA"/>
    </source>
</evidence>
<dbReference type="Gene3D" id="1.10.340.70">
    <property type="match status" value="1"/>
</dbReference>
<dbReference type="PANTHER" id="PTHR37984">
    <property type="entry name" value="PROTEIN CBG26694"/>
    <property type="match status" value="1"/>
</dbReference>
<dbReference type="Pfam" id="PF17921">
    <property type="entry name" value="Integrase_H2C2"/>
    <property type="match status" value="1"/>
</dbReference>
<sequence>MIKLVNECGWKANHPQDRYLSPYYIVQKDLAVDQGLLLKANRIVMPSKLHRQQMNKAHEGYPSIIRAKIKLHEMYWWPGIATNIEEMICHCQGCQDFAKSKVKPMIDDSN</sequence>
<dbReference type="AlphaFoldDB" id="A0A915HIQ5"/>
<protein>
    <recommendedName>
        <fullName evidence="1">RNA-directed DNA polymerase</fullName>
        <ecNumber evidence="1">2.7.7.49</ecNumber>
    </recommendedName>
</protein>
<dbReference type="OMA" id="FAWEICE"/>
<evidence type="ECO:0000256" key="1">
    <source>
        <dbReference type="ARBA" id="ARBA00012493"/>
    </source>
</evidence>